<keyword evidence="3" id="KW-1185">Reference proteome</keyword>
<gene>
    <name evidence="2" type="ORF">Lgee_1816</name>
</gene>
<dbReference type="InterPro" id="IPR032675">
    <property type="entry name" value="LRR_dom_sf"/>
</dbReference>
<reference evidence="2 3" key="1">
    <citation type="submission" date="2015-11" db="EMBL/GenBank/DDBJ databases">
        <title>Genomic analysis of 38 Legionella species identifies large and diverse effector repertoires.</title>
        <authorList>
            <person name="Burstein D."/>
            <person name="Amaro F."/>
            <person name="Zusman T."/>
            <person name="Lifshitz Z."/>
            <person name="Cohen O."/>
            <person name="Gilbert J.A."/>
            <person name="Pupko T."/>
            <person name="Shuman H.A."/>
            <person name="Segal G."/>
        </authorList>
    </citation>
    <scope>NUCLEOTIDE SEQUENCE [LARGE SCALE GENOMIC DNA]</scope>
    <source>
        <strain evidence="2 3">ATCC 49504</strain>
    </source>
</reference>
<feature type="region of interest" description="Disordered" evidence="1">
    <location>
        <begin position="2238"/>
        <end position="2260"/>
    </location>
</feature>
<proteinExistence type="predicted"/>
<dbReference type="Proteomes" id="UP000054785">
    <property type="component" value="Unassembled WGS sequence"/>
</dbReference>
<feature type="compositionally biased region" description="Low complexity" evidence="1">
    <location>
        <begin position="587"/>
        <end position="608"/>
    </location>
</feature>
<dbReference type="OrthoDB" id="5648839at2"/>
<evidence type="ECO:0000313" key="3">
    <source>
        <dbReference type="Proteomes" id="UP000054785"/>
    </source>
</evidence>
<protein>
    <submittedName>
        <fullName evidence="2">AAA domain (Dynein-related subfamily)</fullName>
    </submittedName>
</protein>
<dbReference type="RefSeq" id="WP_028386457.1">
    <property type="nucleotide sequence ID" value="NZ_CAAAHN010000003.1"/>
</dbReference>
<evidence type="ECO:0000313" key="2">
    <source>
        <dbReference type="EMBL" id="KTC97495.1"/>
    </source>
</evidence>
<dbReference type="InterPro" id="IPR027417">
    <property type="entry name" value="P-loop_NTPase"/>
</dbReference>
<dbReference type="EMBL" id="LNYC01000070">
    <property type="protein sequence ID" value="KTC97495.1"/>
    <property type="molecule type" value="Genomic_DNA"/>
</dbReference>
<dbReference type="PATRIC" id="fig|45065.4.peg.1971"/>
<dbReference type="SMART" id="SM00382">
    <property type="entry name" value="AAA"/>
    <property type="match status" value="2"/>
</dbReference>
<name>A0A0W0TPG5_9GAMM</name>
<dbReference type="InterPro" id="IPR003593">
    <property type="entry name" value="AAA+_ATPase"/>
</dbReference>
<dbReference type="SUPFAM" id="SSF52540">
    <property type="entry name" value="P-loop containing nucleoside triphosphate hydrolases"/>
    <property type="match status" value="2"/>
</dbReference>
<dbReference type="Gene3D" id="3.40.50.300">
    <property type="entry name" value="P-loop containing nucleotide triphosphate hydrolases"/>
    <property type="match status" value="1"/>
</dbReference>
<feature type="compositionally biased region" description="Basic and acidic residues" evidence="1">
    <location>
        <begin position="636"/>
        <end position="647"/>
    </location>
</feature>
<evidence type="ECO:0000256" key="1">
    <source>
        <dbReference type="SAM" id="MobiDB-lite"/>
    </source>
</evidence>
<accession>A0A0W0TPG5</accession>
<dbReference type="STRING" id="45065.Lgee_1816"/>
<comment type="caution">
    <text evidence="2">The sequence shown here is derived from an EMBL/GenBank/DDBJ whole genome shotgun (WGS) entry which is preliminary data.</text>
</comment>
<organism evidence="2 3">
    <name type="scientific">Legionella geestiana</name>
    <dbReference type="NCBI Taxonomy" id="45065"/>
    <lineage>
        <taxon>Bacteria</taxon>
        <taxon>Pseudomonadati</taxon>
        <taxon>Pseudomonadota</taxon>
        <taxon>Gammaproteobacteria</taxon>
        <taxon>Legionellales</taxon>
        <taxon>Legionellaceae</taxon>
        <taxon>Legionella</taxon>
    </lineage>
</organism>
<dbReference type="SUPFAM" id="SSF52047">
    <property type="entry name" value="RNI-like"/>
    <property type="match status" value="1"/>
</dbReference>
<feature type="region of interest" description="Disordered" evidence="1">
    <location>
        <begin position="587"/>
        <end position="656"/>
    </location>
</feature>
<dbReference type="Gene3D" id="3.80.10.10">
    <property type="entry name" value="Ribonuclease Inhibitor"/>
    <property type="match status" value="1"/>
</dbReference>
<sequence>MRFKWLYTPQKEDNLKVFVRNPPGKLSIARLLRQMPAFEQRRVGEILKPADIMINIWTRHLDPQAVKRKIVELMQQGHRVFLANKPSQPLSEEWIEHGEINFFENATRPYNEILTFCNLDDRLYFIRSYKTVREEYLAYCNSGTHILTHYDMECLLKDDDKLQISTVMADDFLHHESEFTVFNNVYSNPEENVHNLRPDEALSGMDKTKRLNQQMIDPEGAKTLQIATRVICKTFHTSFGWHIGRDTKSASHQYLQYLHEPQFTTAVFHDADISGLLSGRELGREPCNFKPEYLASLRSVGYILPRYQSMTHTLYDYTNPFKSPVAADIAGLLRHTPNLEHLMLGRVAISSNNWPSLPRLRKLTTGYVTNTASFFRLLEQSTGLEELQMYHSLSPDMTATLRPLVSVKRYKELRIPLYRRVDGNMRVKLLQSMPNLEHLEIHINGCKNFNFPRLPLLKTLLIDGQFGGTPVTLFSHFPALESLDLKYAEIIHFNASDRERLISALAQSNALISITPPEFPRYRHIKEKILFWETVLEHAPPNLCEKSKDAIRDFLTLAKKSNKPSSFDLGDKITGVGGILENFFSGQHGDTSSSSSSMSSGSSSSGARSSKDTRRRSNKDANPHSHAPSNTNAHFNPEDMEHHRPSDEDNGFTYSGGHEALNQQMVIDQYCHYIQSTRGSVPNIHDGICNALSHLCASMAPQKWQANLELLRSWDGKLDSLTKNHYLLFEKIGRAIETYQEISFRSIIRHVTSGEYARTWLGEQAVNWLSAQKAPNAFILSNPWHAICVRRLHGEPARFAAYNPNFKEGNLIVTAENLTEFLEQSLGNLSLIVVEGTHRAENLTLSNPEGFIATGGIFHLSSVQNQEVLLELLNGPIPATPEILKGIFLRDLDGIPLWYSSMSKKALHPIILPLIAGFLAQHPHNWWNLLQESAECVKGFKLEKALTALHKQLIALELPDEIKRYVSEIPELLKARRKQVTDTRKMQPECNAASKLSLSEKLEALAASEKPSHLITVRNSAVVRRVRFALEREAQALGRSVIYIDNPSDLTLSNPFVEMQVDGKTGHFKTGPGGAVHKVITSAVRPLIIVNYDNFPPASRVAFNTLFDDMPMADGVPLPEGTTVVALQNLTNTASYKGSDMSSRFKERDVWNIPEQQYPDMPEVPEHRAEDNHEEAVIELYQGADWKERLLGTWSPRGNSLVWMEGELEAALNRSPHLRIQNAPVHDPDYEDFWREAILKGHIVTERGLLRLPEGFSRCETTGFDWEALTETIVSVQTGLAPHCPHTLNSNTLEDFLTHYDCDANGLLHADENHLETLFGKNSEITLNISHTLCMSDLARFIAACKALNIRLNFRVAENVELPEELVPVSAAQSASPVINVTSHTRLLSSNDPDAACELIKEQEPNALVIDISECDAGHLIDTIDGGLSRENAQLQFKNRKGLLPERLQNGQTLILTGTFSDEIAETLTPLLLARYASEEAPGKLVLIPHNPRKVALDFLPVESLNASDKKMALVGGFFNPETLENHSLVELDAMLRHTRATTEDGTQNAWAGLHRLDVRLQSEPFDAENSAAKAHAFQEGRLASIDTRLAHAPFVVITGLTGVGKSTTIERAYAERYPNIHYGEEAIRAFAKDRRPGRKTLFLDEANISGNDWSMFEGLYQNPPFVRIGHEILELTEEHRIIFACNPVNYGDRKLPSLFERHGNALVFEPMPKEYIYEEMLKPLLSLKFEPELMADIAREFLRVYHFLCECSETSVLISPRELVMMARMTMAHTAHSPMDAARHYARLITKDLVPQKHRARFNHEFPPVAMARISSAPASVQMPICSSSEQQASISAGSTDFLVTRSREPLANLIDDLLNLREMGRAMNPETTPKDFLCGGLGGLIIEGAPGQGKSELVKNLLKARGYGNNPDKGATFIAASMNEDKKRATLLEAFDRGAVVILDEINSCPMMEDFLNDLLMGKHPIESKRPAKVPGFLLIGTQNPASMGGRQRTSNAIMRRVISHNLPNYTLEEMMEILTTCPIPGVSFGLSRMRALHLMKIYEEHASRGMTFRDVLKRARDIVHQEHRNAVLPDEEDFGFTLETLPEDDAGFTLETLPLPARKPIPADLESLFDAIDALRAHAHLLQAPEHHEARERVEGLTAMKLAADLEAKARQFAKNRVAHRGEFRELLSEGFNKMSTHRNTWHPILVNILRAFEAVLSLGLPLILHGSSFFTVKTERQRLVNRVSKVLDALPDDTDTPNNMPQPELMSPATGA</sequence>